<comment type="similarity">
    <text evidence="1">Belongs to the ETF alpha-subunit/FixB family.</text>
</comment>
<evidence type="ECO:0000313" key="5">
    <source>
        <dbReference type="Proteomes" id="UP001161406"/>
    </source>
</evidence>
<dbReference type="InterPro" id="IPR014729">
    <property type="entry name" value="Rossmann-like_a/b/a_fold"/>
</dbReference>
<dbReference type="EMBL" id="BSNG01000001">
    <property type="protein sequence ID" value="GLQ10891.1"/>
    <property type="molecule type" value="Genomic_DNA"/>
</dbReference>
<dbReference type="Pfam" id="PF00766">
    <property type="entry name" value="ETF_alpha"/>
    <property type="match status" value="1"/>
</dbReference>
<dbReference type="Proteomes" id="UP001161406">
    <property type="component" value="Unassembled WGS sequence"/>
</dbReference>
<gene>
    <name evidence="4" type="primary">etfA</name>
    <name evidence="4" type="ORF">GCM10007913_28230</name>
</gene>
<reference evidence="4" key="2">
    <citation type="submission" date="2023-01" db="EMBL/GenBank/DDBJ databases">
        <title>Draft genome sequence of Devosia yakushimensis strain NBRC 103855.</title>
        <authorList>
            <person name="Sun Q."/>
            <person name="Mori K."/>
        </authorList>
    </citation>
    <scope>NUCLEOTIDE SEQUENCE</scope>
    <source>
        <strain evidence="4">NBRC 103855</strain>
    </source>
</reference>
<accession>A0ABQ5UFZ0</accession>
<sequence length="310" mass="31760">MSVLVLADHDQGVLSPATARIVHAVAELGTVDILLAGENIAAPAQSASTLAGVAKVLTAEGLFVADSLEMLLSTLTVRYHYVVASAGSVGKDVLPRLAAKLDLMPVTDVTAILGPNRFERPIYAGNALQTVASNQPKHLLTLRASAFRAAATGNAAPIEAIDTSGVSSAAKLIASHRTQSETPDLATAQIVVGGGIAVGSAEGFQLIESLAKKLNAAVGATRAAVDAGYAPNDWQVGQTGKIIAPDLYIAIGISGALQHLAGIQGAKKIVAINTDPEAPLVKLADIALIGDLFQVIPQLIAELDKIGLKR</sequence>
<dbReference type="InterPro" id="IPR014731">
    <property type="entry name" value="ETF_asu_C"/>
</dbReference>
<dbReference type="InterPro" id="IPR033947">
    <property type="entry name" value="ETF_alpha_N"/>
</dbReference>
<dbReference type="InterPro" id="IPR001308">
    <property type="entry name" value="ETF_a/FixB"/>
</dbReference>
<dbReference type="Pfam" id="PF01012">
    <property type="entry name" value="ETF"/>
    <property type="match status" value="1"/>
</dbReference>
<keyword evidence="5" id="KW-1185">Reference proteome</keyword>
<feature type="domain" description="Electron transfer flavoprotein alpha/beta-subunit N-terminal" evidence="3">
    <location>
        <begin position="3"/>
        <end position="176"/>
    </location>
</feature>
<reference evidence="4" key="1">
    <citation type="journal article" date="2014" name="Int. J. Syst. Evol. Microbiol.">
        <title>Complete genome of a new Firmicutes species belonging to the dominant human colonic microbiota ('Ruminococcus bicirculans') reveals two chromosomes and a selective capacity to utilize plant glucans.</title>
        <authorList>
            <consortium name="NISC Comparative Sequencing Program"/>
            <person name="Wegmann U."/>
            <person name="Louis P."/>
            <person name="Goesmann A."/>
            <person name="Henrissat B."/>
            <person name="Duncan S.H."/>
            <person name="Flint H.J."/>
        </authorList>
    </citation>
    <scope>NUCLEOTIDE SEQUENCE</scope>
    <source>
        <strain evidence="4">NBRC 103855</strain>
    </source>
</reference>
<keyword evidence="2" id="KW-0813">Transport</keyword>
<dbReference type="Gene3D" id="3.40.50.620">
    <property type="entry name" value="HUPs"/>
    <property type="match status" value="1"/>
</dbReference>
<dbReference type="RefSeq" id="WP_284391877.1">
    <property type="nucleotide sequence ID" value="NZ_BSNG01000001.1"/>
</dbReference>
<evidence type="ECO:0000259" key="3">
    <source>
        <dbReference type="SMART" id="SM00893"/>
    </source>
</evidence>
<dbReference type="SUPFAM" id="SSF52402">
    <property type="entry name" value="Adenine nucleotide alpha hydrolases-like"/>
    <property type="match status" value="1"/>
</dbReference>
<organism evidence="4 5">
    <name type="scientific">Devosia yakushimensis</name>
    <dbReference type="NCBI Taxonomy" id="470028"/>
    <lineage>
        <taxon>Bacteria</taxon>
        <taxon>Pseudomonadati</taxon>
        <taxon>Pseudomonadota</taxon>
        <taxon>Alphaproteobacteria</taxon>
        <taxon>Hyphomicrobiales</taxon>
        <taxon>Devosiaceae</taxon>
        <taxon>Devosia</taxon>
    </lineage>
</organism>
<proteinExistence type="inferred from homology"/>
<name>A0ABQ5UFZ0_9HYPH</name>
<dbReference type="Gene3D" id="3.40.50.1220">
    <property type="entry name" value="TPP-binding domain"/>
    <property type="match status" value="1"/>
</dbReference>
<protein>
    <submittedName>
        <fullName evidence="4">Electron transfer flavoprotein subunit alpha</fullName>
    </submittedName>
</protein>
<evidence type="ECO:0000256" key="2">
    <source>
        <dbReference type="ARBA" id="ARBA00022982"/>
    </source>
</evidence>
<dbReference type="SUPFAM" id="SSF52467">
    <property type="entry name" value="DHS-like NAD/FAD-binding domain"/>
    <property type="match status" value="1"/>
</dbReference>
<dbReference type="InterPro" id="IPR029035">
    <property type="entry name" value="DHS-like_NAD/FAD-binding_dom"/>
</dbReference>
<dbReference type="PANTHER" id="PTHR43153:SF1">
    <property type="entry name" value="ELECTRON TRANSFER FLAVOPROTEIN SUBUNIT ALPHA, MITOCHONDRIAL"/>
    <property type="match status" value="1"/>
</dbReference>
<dbReference type="InterPro" id="IPR014730">
    <property type="entry name" value="ETF_a/b_N"/>
</dbReference>
<dbReference type="PANTHER" id="PTHR43153">
    <property type="entry name" value="ELECTRON TRANSFER FLAVOPROTEIN ALPHA"/>
    <property type="match status" value="1"/>
</dbReference>
<evidence type="ECO:0000256" key="1">
    <source>
        <dbReference type="ARBA" id="ARBA00005817"/>
    </source>
</evidence>
<comment type="caution">
    <text evidence="4">The sequence shown here is derived from an EMBL/GenBank/DDBJ whole genome shotgun (WGS) entry which is preliminary data.</text>
</comment>
<dbReference type="SMART" id="SM00893">
    <property type="entry name" value="ETF"/>
    <property type="match status" value="1"/>
</dbReference>
<keyword evidence="2" id="KW-0249">Electron transport</keyword>
<evidence type="ECO:0000313" key="4">
    <source>
        <dbReference type="EMBL" id="GLQ10891.1"/>
    </source>
</evidence>
<dbReference type="PIRSF" id="PIRSF000089">
    <property type="entry name" value="Electra_flavoP_a"/>
    <property type="match status" value="1"/>
</dbReference>
<dbReference type="CDD" id="cd01715">
    <property type="entry name" value="ETF_alpha"/>
    <property type="match status" value="1"/>
</dbReference>